<gene>
    <name evidence="2" type="ORF">Cvel_5703</name>
</gene>
<evidence type="ECO:0000256" key="1">
    <source>
        <dbReference type="SAM" id="Phobius"/>
    </source>
</evidence>
<keyword evidence="1" id="KW-0472">Membrane</keyword>
<reference evidence="2" key="1">
    <citation type="submission" date="2014-11" db="EMBL/GenBank/DDBJ databases">
        <authorList>
            <person name="Otto D Thomas"/>
            <person name="Naeem Raeece"/>
        </authorList>
    </citation>
    <scope>NUCLEOTIDE SEQUENCE</scope>
</reference>
<dbReference type="AlphaFoldDB" id="A0A0G4H4Z3"/>
<dbReference type="EMBL" id="CDMZ01001887">
    <property type="protein sequence ID" value="CEM38863.1"/>
    <property type="molecule type" value="Genomic_DNA"/>
</dbReference>
<name>A0A0G4H4Z3_9ALVE</name>
<feature type="transmembrane region" description="Helical" evidence="1">
    <location>
        <begin position="75"/>
        <end position="97"/>
    </location>
</feature>
<evidence type="ECO:0000313" key="2">
    <source>
        <dbReference type="EMBL" id="CEM38863.1"/>
    </source>
</evidence>
<keyword evidence="1" id="KW-1133">Transmembrane helix</keyword>
<feature type="transmembrane region" description="Helical" evidence="1">
    <location>
        <begin position="304"/>
        <end position="324"/>
    </location>
</feature>
<feature type="transmembrane region" description="Helical" evidence="1">
    <location>
        <begin position="246"/>
        <end position="264"/>
    </location>
</feature>
<dbReference type="VEuPathDB" id="CryptoDB:Cvel_5703"/>
<protein>
    <submittedName>
        <fullName evidence="2">Uncharacterized protein</fullName>
    </submittedName>
</protein>
<feature type="transmembrane region" description="Helical" evidence="1">
    <location>
        <begin position="270"/>
        <end position="292"/>
    </location>
</feature>
<organism evidence="2">
    <name type="scientific">Chromera velia CCMP2878</name>
    <dbReference type="NCBI Taxonomy" id="1169474"/>
    <lineage>
        <taxon>Eukaryota</taxon>
        <taxon>Sar</taxon>
        <taxon>Alveolata</taxon>
        <taxon>Colpodellida</taxon>
        <taxon>Chromeraceae</taxon>
        <taxon>Chromera</taxon>
    </lineage>
</organism>
<keyword evidence="1" id="KW-0812">Transmembrane</keyword>
<accession>A0A0G4H4Z3</accession>
<sequence length="326" mass="36382">MLRHDWSYACSPAGLYRRLRYINFKFLIGAQQSQSVIEKYMMMLLLTHALDYPCNFQMDNQKVNATIHRVSICKYTALMLILSSAFQVLLMALMVVFRSSFWALMACELGRKFFAVGTFNTAYKLMKTTVQLQYSVLEQEEIISEIGRAVCLTLNFMWSLTTVGIAVQIWCSKPATVEVEDADATNVLVSADPSAAREDGIVVPGAPTPGVIVLSPGGGASADPHHQVEKEKTEIKRPSFRSAWQMNIWQILFALLYSSFLIHAHPRQFYSGYFPAIALGLIILSLFLYPFFSKFLTQSAMDSLYFGFLAAIIGIGGNVVKLFGAG</sequence>
<proteinExistence type="predicted"/>